<evidence type="ECO:0000313" key="2">
    <source>
        <dbReference type="EMBL" id="MBD1371176.1"/>
    </source>
</evidence>
<evidence type="ECO:0000313" key="3">
    <source>
        <dbReference type="Proteomes" id="UP000661691"/>
    </source>
</evidence>
<protein>
    <recommendedName>
        <fullName evidence="1">Reverse transcriptase domain-containing protein</fullName>
    </recommendedName>
</protein>
<comment type="caution">
    <text evidence="2">The sequence shown here is derived from an EMBL/GenBank/DDBJ whole genome shotgun (WGS) entry which is preliminary data.</text>
</comment>
<dbReference type="PANTHER" id="PTHR34047:SF3">
    <property type="entry name" value="BLR2052 PROTEIN"/>
    <property type="match status" value="1"/>
</dbReference>
<reference evidence="3" key="1">
    <citation type="submission" date="2022-10" db="EMBL/GenBank/DDBJ databases">
        <title>A novel bacterium of genus Hazenella, isolated from South China Sea.</title>
        <authorList>
            <person name="Huang H."/>
            <person name="Mo K."/>
            <person name="Hu Y."/>
        </authorList>
    </citation>
    <scope>NUCLEOTIDE SEQUENCE [LARGE SCALE GENOMIC DNA]</scope>
    <source>
        <strain evidence="3">IB182357</strain>
    </source>
</reference>
<dbReference type="PROSITE" id="PS50878">
    <property type="entry name" value="RT_POL"/>
    <property type="match status" value="1"/>
</dbReference>
<dbReference type="AlphaFoldDB" id="A0A926RW67"/>
<dbReference type="InterPro" id="IPR051083">
    <property type="entry name" value="GrpII_Intron_Splice-Mob/Def"/>
</dbReference>
<name>A0A926RW67_9BACL</name>
<dbReference type="Pfam" id="PF00078">
    <property type="entry name" value="RVT_1"/>
    <property type="match status" value="1"/>
</dbReference>
<gene>
    <name evidence="2" type="ORF">IC620_02230</name>
</gene>
<dbReference type="CDD" id="cd01651">
    <property type="entry name" value="RT_G2_intron"/>
    <property type="match status" value="1"/>
</dbReference>
<accession>A0A926RW67</accession>
<dbReference type="EMBL" id="JACXAH010000002">
    <property type="protein sequence ID" value="MBD1371176.1"/>
    <property type="molecule type" value="Genomic_DNA"/>
</dbReference>
<proteinExistence type="predicted"/>
<dbReference type="InterPro" id="IPR043502">
    <property type="entry name" value="DNA/RNA_pol_sf"/>
</dbReference>
<dbReference type="Proteomes" id="UP000661691">
    <property type="component" value="Unassembled WGS sequence"/>
</dbReference>
<dbReference type="InterPro" id="IPR000477">
    <property type="entry name" value="RT_dom"/>
</dbReference>
<organism evidence="2 3">
    <name type="scientific">Polycladospora coralii</name>
    <dbReference type="NCBI Taxonomy" id="2771432"/>
    <lineage>
        <taxon>Bacteria</taxon>
        <taxon>Bacillati</taxon>
        <taxon>Bacillota</taxon>
        <taxon>Bacilli</taxon>
        <taxon>Bacillales</taxon>
        <taxon>Thermoactinomycetaceae</taxon>
        <taxon>Polycladospora</taxon>
    </lineage>
</organism>
<feature type="domain" description="Reverse transcriptase" evidence="1">
    <location>
        <begin position="44"/>
        <end position="284"/>
    </location>
</feature>
<evidence type="ECO:0000259" key="1">
    <source>
        <dbReference type="PROSITE" id="PS50878"/>
    </source>
</evidence>
<dbReference type="PANTHER" id="PTHR34047">
    <property type="entry name" value="NUCLEAR INTRON MATURASE 1, MITOCHONDRIAL-RELATED"/>
    <property type="match status" value="1"/>
</dbReference>
<sequence length="323" mass="38069">MKPFSVSKDVVRAAYDRVRTRKKSVGIDKQTISDFESSLESNLYQIWHDINAGSYEPSPLRVFYKPKKSGGHRMIGITTVRDSIAERTLLHYLNRFVSPHFHPHSYQLQKRGHIHAVKMAAIHCNRYNWVLCIDVKSFADSLNWTFLEHILAIHIKSPSFQKCMQRFVQVPFHMPNGERLRRKQGVPTGLILTDTLGNLFLHHLFDQRMKRIYPNIAFERYLDDIIIHCPHETDAQKLHDHIKQHFYRYQLNLNTEKTKIIYCKDDRRTAHYKHTSFEFLGYKFQSTPTHLNQKKRNLFLPQKKISSPGYTRSPLLSGYSIYG</sequence>
<dbReference type="RefSeq" id="WP_191141400.1">
    <property type="nucleotide sequence ID" value="NZ_JACXAH010000002.1"/>
</dbReference>
<dbReference type="SUPFAM" id="SSF56672">
    <property type="entry name" value="DNA/RNA polymerases"/>
    <property type="match status" value="1"/>
</dbReference>
<keyword evidence="3" id="KW-1185">Reference proteome</keyword>